<gene>
    <name evidence="9" type="ORF">N783_00450</name>
</gene>
<dbReference type="PANTHER" id="PTHR11496">
    <property type="entry name" value="ALCOHOL DEHYDROGENASE"/>
    <property type="match status" value="1"/>
</dbReference>
<name>A0A0A5GIB4_9BACI</name>
<reference evidence="9 10" key="1">
    <citation type="submission" date="2013-08" db="EMBL/GenBank/DDBJ databases">
        <authorList>
            <person name="Huang J."/>
            <person name="Wang G."/>
        </authorList>
    </citation>
    <scope>NUCLEOTIDE SEQUENCE [LARGE SCALE GENOMIC DNA]</scope>
    <source>
        <strain evidence="9 10">BH030004</strain>
    </source>
</reference>
<dbReference type="InterPro" id="IPR018211">
    <property type="entry name" value="ADH_Fe_CS"/>
</dbReference>
<comment type="similarity">
    <text evidence="2">Belongs to the iron-containing alcohol dehydrogenase family. Hydroxyacid-oxoacid transhydrogenase subfamily.</text>
</comment>
<keyword evidence="10" id="KW-1185">Reference proteome</keyword>
<comment type="catalytic activity">
    <reaction evidence="6">
        <text>4-hydroxybutanoate + 2-oxoglutarate = (R)-2-hydroxyglutarate + succinate semialdehyde</text>
        <dbReference type="Rhea" id="RHEA:24734"/>
        <dbReference type="ChEBI" id="CHEBI:15801"/>
        <dbReference type="ChEBI" id="CHEBI:16724"/>
        <dbReference type="ChEBI" id="CHEBI:16810"/>
        <dbReference type="ChEBI" id="CHEBI:57706"/>
        <dbReference type="EC" id="1.1.99.24"/>
    </reaction>
</comment>
<proteinExistence type="inferred from homology"/>
<organism evidence="9 10">
    <name type="scientific">Pontibacillus marinus BH030004 = DSM 16465</name>
    <dbReference type="NCBI Taxonomy" id="1385511"/>
    <lineage>
        <taxon>Bacteria</taxon>
        <taxon>Bacillati</taxon>
        <taxon>Bacillota</taxon>
        <taxon>Bacilli</taxon>
        <taxon>Bacillales</taxon>
        <taxon>Bacillaceae</taxon>
        <taxon>Pontibacillus</taxon>
    </lineage>
</organism>
<dbReference type="EC" id="1.1.99.24" evidence="3"/>
<feature type="domain" description="Fe-containing alcohol dehydrogenase-like C-terminal" evidence="8">
    <location>
        <begin position="191"/>
        <end position="401"/>
    </location>
</feature>
<dbReference type="Proteomes" id="UP000030403">
    <property type="component" value="Unassembled WGS sequence"/>
</dbReference>
<accession>A0A0A5GIB4</accession>
<dbReference type="Gene3D" id="3.40.50.1970">
    <property type="match status" value="1"/>
</dbReference>
<dbReference type="PANTHER" id="PTHR11496:SF83">
    <property type="entry name" value="HYDROXYACID-OXOACID TRANSHYDROGENASE, MITOCHONDRIAL"/>
    <property type="match status" value="1"/>
</dbReference>
<dbReference type="InterPro" id="IPR056798">
    <property type="entry name" value="ADH_Fe_C"/>
</dbReference>
<keyword evidence="4" id="KW-0809">Transit peptide</keyword>
<dbReference type="GO" id="GO:0046872">
    <property type="term" value="F:metal ion binding"/>
    <property type="evidence" value="ECO:0007669"/>
    <property type="project" value="InterPro"/>
</dbReference>
<evidence type="ECO:0000256" key="6">
    <source>
        <dbReference type="ARBA" id="ARBA00049496"/>
    </source>
</evidence>
<evidence type="ECO:0000256" key="5">
    <source>
        <dbReference type="ARBA" id="ARBA00023002"/>
    </source>
</evidence>
<dbReference type="AlphaFoldDB" id="A0A0A5GIB4"/>
<dbReference type="Pfam" id="PF25137">
    <property type="entry name" value="ADH_Fe_C"/>
    <property type="match status" value="1"/>
</dbReference>
<evidence type="ECO:0000313" key="9">
    <source>
        <dbReference type="EMBL" id="KGX91759.1"/>
    </source>
</evidence>
<evidence type="ECO:0000256" key="4">
    <source>
        <dbReference type="ARBA" id="ARBA00022946"/>
    </source>
</evidence>
<dbReference type="FunFam" id="3.40.50.1970:FF:000003">
    <property type="entry name" value="Alcohol dehydrogenase, iron-containing"/>
    <property type="match status" value="1"/>
</dbReference>
<comment type="catalytic activity">
    <reaction evidence="1">
        <text>(S)-3-hydroxybutanoate + 2-oxoglutarate = (R)-2-hydroxyglutarate + acetoacetate</text>
        <dbReference type="Rhea" id="RHEA:23048"/>
        <dbReference type="ChEBI" id="CHEBI:11047"/>
        <dbReference type="ChEBI" id="CHEBI:13705"/>
        <dbReference type="ChEBI" id="CHEBI:15801"/>
        <dbReference type="ChEBI" id="CHEBI:16810"/>
        <dbReference type="EC" id="1.1.99.24"/>
    </reaction>
</comment>
<dbReference type="InterPro" id="IPR001670">
    <property type="entry name" value="ADH_Fe/GldA"/>
</dbReference>
<dbReference type="STRING" id="1385511.GCA_000425225_00165"/>
<keyword evidence="5" id="KW-0560">Oxidoreductase</keyword>
<protein>
    <recommendedName>
        <fullName evidence="3">hydroxyacid-oxoacid transhydrogenase</fullName>
        <ecNumber evidence="3">1.1.99.24</ecNumber>
    </recommendedName>
</protein>
<dbReference type="eggNOG" id="COG1454">
    <property type="taxonomic scope" value="Bacteria"/>
</dbReference>
<dbReference type="GO" id="GO:0004022">
    <property type="term" value="F:alcohol dehydrogenase (NAD+) activity"/>
    <property type="evidence" value="ECO:0007669"/>
    <property type="project" value="InterPro"/>
</dbReference>
<dbReference type="InterPro" id="IPR042157">
    <property type="entry name" value="HOT"/>
</dbReference>
<evidence type="ECO:0000259" key="7">
    <source>
        <dbReference type="Pfam" id="PF00465"/>
    </source>
</evidence>
<evidence type="ECO:0000256" key="3">
    <source>
        <dbReference type="ARBA" id="ARBA00013182"/>
    </source>
</evidence>
<dbReference type="SUPFAM" id="SSF56796">
    <property type="entry name" value="Dehydroquinate synthase-like"/>
    <property type="match status" value="1"/>
</dbReference>
<comment type="caution">
    <text evidence="9">The sequence shown here is derived from an EMBL/GenBank/DDBJ whole genome shotgun (WGS) entry which is preliminary data.</text>
</comment>
<dbReference type="CDD" id="cd08190">
    <property type="entry name" value="HOT"/>
    <property type="match status" value="1"/>
</dbReference>
<dbReference type="GO" id="GO:0047988">
    <property type="term" value="F:hydroxyacid-oxoacid transhydrogenase activity"/>
    <property type="evidence" value="ECO:0007669"/>
    <property type="project" value="UniProtKB-EC"/>
</dbReference>
<evidence type="ECO:0000259" key="8">
    <source>
        <dbReference type="Pfam" id="PF25137"/>
    </source>
</evidence>
<dbReference type="Gene3D" id="1.20.1090.10">
    <property type="entry name" value="Dehydroquinate synthase-like - alpha domain"/>
    <property type="match status" value="1"/>
</dbReference>
<dbReference type="InterPro" id="IPR039697">
    <property type="entry name" value="Alcohol_dehydrogenase_Fe"/>
</dbReference>
<dbReference type="PROSITE" id="PS00913">
    <property type="entry name" value="ADH_IRON_1"/>
    <property type="match status" value="1"/>
</dbReference>
<dbReference type="EMBL" id="AVPF01000001">
    <property type="protein sequence ID" value="KGX91759.1"/>
    <property type="molecule type" value="Genomic_DNA"/>
</dbReference>
<dbReference type="RefSeq" id="WP_027445243.1">
    <property type="nucleotide sequence ID" value="NZ_AULJ01000001.1"/>
</dbReference>
<evidence type="ECO:0000256" key="2">
    <source>
        <dbReference type="ARBA" id="ARBA00010005"/>
    </source>
</evidence>
<dbReference type="OrthoDB" id="9815791at2"/>
<evidence type="ECO:0000313" key="10">
    <source>
        <dbReference type="Proteomes" id="UP000030403"/>
    </source>
</evidence>
<dbReference type="FunFam" id="1.20.1090.10:FF:000001">
    <property type="entry name" value="Aldehyde-alcohol dehydrogenase"/>
    <property type="match status" value="1"/>
</dbReference>
<dbReference type="Pfam" id="PF00465">
    <property type="entry name" value="Fe-ADH"/>
    <property type="match status" value="1"/>
</dbReference>
<sequence>MRNTWEFFSSENIVFGNGAIQKLDKVLSRFGAKNVLLVTDQGIKSAGILEKVTDELEKYGYHYLVYDKAVPEPPIKSAMECLAYAQSEMQTDVIIGLGGGSSIDLAKVVGLLLEYGGEPRDYFGGENLVPGPVKPMIAIPTTAGTGSEVTSVTVLTDTENQMKVGISDNFLRPSVALLDPELTVGLPPYVTACSGIDALSHAIEAYTAKDYKYIEAEGNLLFQGSNPISDVYALKAIQLIADNLIVAVHQGSNVEARENMLLASLFAGMAFSNAGTAAAHALAYPIGGVTKSPHGEVTGLLLPYVMKHNATVAPEKMAEIAKAFHYDLSGLNNHEAAELGYEAVLNLLGQINLPQTLSEIGVQEEQIPEIASKALQIDRLIRNNPRVPSQNSFEALLETAFA</sequence>
<evidence type="ECO:0000256" key="1">
    <source>
        <dbReference type="ARBA" id="ARBA00000813"/>
    </source>
</evidence>
<feature type="domain" description="Alcohol dehydrogenase iron-type/glycerol dehydrogenase GldA" evidence="7">
    <location>
        <begin position="11"/>
        <end position="180"/>
    </location>
</feature>